<evidence type="ECO:0000313" key="3">
    <source>
        <dbReference type="Proteomes" id="UP000011740"/>
    </source>
</evidence>
<reference evidence="2 3" key="1">
    <citation type="journal article" date="2013" name="Genome Announc.">
        <title>Whole-Genome Shotgun Assembly and Analysis of the Genome of Streptomyces mobaraensis DSM 40847, a Strain for Industrial Production of Microbial Transglutaminase.</title>
        <authorList>
            <person name="Yang H."/>
            <person name="He T."/>
            <person name="Wu W."/>
            <person name="Zhu W."/>
            <person name="Lu B."/>
            <person name="Sun W."/>
        </authorList>
    </citation>
    <scope>NUCLEOTIDE SEQUENCE [LARGE SCALE GENOMIC DNA]</scope>
    <source>
        <strain evidence="2 3">DSM 40847</strain>
    </source>
</reference>
<dbReference type="eggNOG" id="COG1503">
    <property type="taxonomic scope" value="Bacteria"/>
</dbReference>
<sequence length="372" mass="39612">MATRDATRTDLGTLRELLAAPGPFASVYFGLEARPERAEEAGARWRDLAARLAREGADAATVDALTARVMDALPGTGVLALFASHGEVRHAAELPGGHHGDVAEFASVPHLLPLLEWRQEHPAHVVAVVDRTGADLLVHPEGGTEARRRTVQGTDDEILRTSGLPNMRFQHRAEDSWERNAKVVATAVDEALAEVSASLLLVAGDVRARQYLTKHLPARVRRDVTVGHISGSRSADGSAAVRTSRTETEVARAGHARTAELLRTLEHELAPGGHAVEGVRATLDALAVGRVGTLTVTDDPRDQRTAWFGDSPAELAERRDDLPPDGGGEPHEGRLADVAVRAALLTGADVRVLEPGEPRTPAQGAGGICRYP</sequence>
<evidence type="ECO:0008006" key="4">
    <source>
        <dbReference type="Google" id="ProtNLM"/>
    </source>
</evidence>
<organism evidence="2 3">
    <name type="scientific">Streptomyces mobaraensis (strain ATCC 29032 / DSM 40847 / JCM 4168 / NBRC 13819 / NCIMB 11159 / IPCR 16-22)</name>
    <dbReference type="NCBI Taxonomy" id="1223523"/>
    <lineage>
        <taxon>Bacteria</taxon>
        <taxon>Bacillati</taxon>
        <taxon>Actinomycetota</taxon>
        <taxon>Actinomycetes</taxon>
        <taxon>Kitasatosporales</taxon>
        <taxon>Streptomycetaceae</taxon>
        <taxon>Streptomyces</taxon>
    </lineage>
</organism>
<protein>
    <recommendedName>
        <fullName evidence="4">Peptide chain release factor 1</fullName>
    </recommendedName>
</protein>
<dbReference type="PATRIC" id="fig|1223523.3.peg.1562"/>
<accession>M3A7M4</accession>
<evidence type="ECO:0000256" key="1">
    <source>
        <dbReference type="SAM" id="MobiDB-lite"/>
    </source>
</evidence>
<feature type="region of interest" description="Disordered" evidence="1">
    <location>
        <begin position="300"/>
        <end position="333"/>
    </location>
</feature>
<dbReference type="Pfam" id="PF18844">
    <property type="entry name" value="baeRF_family2"/>
    <property type="match status" value="1"/>
</dbReference>
<evidence type="ECO:0000313" key="2">
    <source>
        <dbReference type="EMBL" id="EMF01154.1"/>
    </source>
</evidence>
<dbReference type="InterPro" id="IPR040701">
    <property type="entry name" value="Bact_RF_family2"/>
</dbReference>
<proteinExistence type="predicted"/>
<feature type="compositionally biased region" description="Basic and acidic residues" evidence="1">
    <location>
        <begin position="315"/>
        <end position="333"/>
    </location>
</feature>
<dbReference type="AlphaFoldDB" id="M3A7M4"/>
<dbReference type="Proteomes" id="UP000011740">
    <property type="component" value="Unassembled WGS sequence"/>
</dbReference>
<dbReference type="STRING" id="1223523.H340_07618"/>
<name>M3A7M4_STRM1</name>
<dbReference type="EMBL" id="AORZ01000015">
    <property type="protein sequence ID" value="EMF01154.1"/>
    <property type="molecule type" value="Genomic_DNA"/>
</dbReference>
<gene>
    <name evidence="2" type="ORF">H340_07618</name>
</gene>
<comment type="caution">
    <text evidence="2">The sequence shown here is derived from an EMBL/GenBank/DDBJ whole genome shotgun (WGS) entry which is preliminary data.</text>
</comment>